<keyword evidence="9 15" id="KW-0658">Purine biosynthesis</keyword>
<dbReference type="NCBIfam" id="TIGR00878">
    <property type="entry name" value="purM"/>
    <property type="match status" value="1"/>
</dbReference>
<dbReference type="EC" id="6.3.3.1" evidence="4 15"/>
<comment type="subcellular location">
    <subcellularLocation>
        <location evidence="1 15">Cytoplasm</location>
    </subcellularLocation>
</comment>
<dbReference type="GO" id="GO:0046084">
    <property type="term" value="P:adenine biosynthetic process"/>
    <property type="evidence" value="ECO:0007669"/>
    <property type="project" value="TreeGrafter"/>
</dbReference>
<dbReference type="InterPro" id="IPR036921">
    <property type="entry name" value="PurM-like_N_sf"/>
</dbReference>
<evidence type="ECO:0000256" key="2">
    <source>
        <dbReference type="ARBA" id="ARBA00004686"/>
    </source>
</evidence>
<evidence type="ECO:0000256" key="14">
    <source>
        <dbReference type="ARBA" id="ARBA00049057"/>
    </source>
</evidence>
<dbReference type="SUPFAM" id="SSF55326">
    <property type="entry name" value="PurM N-terminal domain-like"/>
    <property type="match status" value="1"/>
</dbReference>
<evidence type="ECO:0000256" key="6">
    <source>
        <dbReference type="ARBA" id="ARBA00022490"/>
    </source>
</evidence>
<dbReference type="Proteomes" id="UP000029453">
    <property type="component" value="Unassembled WGS sequence"/>
</dbReference>
<sequence>MTGCQRIAKFSGGRRPWERDEPERGDAYVMSEAYKQAGVDIAAGNEAVARMKKHVQRTFRPEVLSGLGGFGALFGLDAKKYEEPVLVSGTDGVGTKLMLAFAADRHDTIGIDAVAMCVNDIIVQGAEPLFFLDYLACGQVLPERIEAIISGIADGCRLAGCTLIGGETAEMPGMYAPGEYDIAGFSVGIVEKRRLITGEMIRPGDVLLGLASSGFHSNGYSLVRKLFLEEAGYTLEASVTADGRALGDVLLEPTRIYVRPLLELMNRVTIKGAAHITGGGFFENIPRILPGGTAAQIDCGSWPMPEVFRLSRELGSLTWTELFTTFNMGIGMVIAVSADEAAAAETCLAEQGEAVYRIGTVTEGERQVRILEAGY</sequence>
<feature type="domain" description="PurM-like C-terminal" evidence="17">
    <location>
        <begin position="202"/>
        <end position="369"/>
    </location>
</feature>
<evidence type="ECO:0000256" key="4">
    <source>
        <dbReference type="ARBA" id="ARBA00013047"/>
    </source>
</evidence>
<comment type="caution">
    <text evidence="18">The sequence shown here is derived from an EMBL/GenBank/DDBJ whole genome shotgun (WGS) entry which is preliminary data.</text>
</comment>
<proteinExistence type="inferred from homology"/>
<evidence type="ECO:0000256" key="12">
    <source>
        <dbReference type="ARBA" id="ARBA00032931"/>
    </source>
</evidence>
<dbReference type="UniPathway" id="UPA00074">
    <property type="reaction ID" value="UER00129"/>
</dbReference>
<comment type="pathway">
    <text evidence="2 15">Purine metabolism; IMP biosynthesis via de novo pathway; 5-amino-1-(5-phospho-D-ribosyl)imidazole from N(2)-formyl-N(1)-(5-phospho-D-ribosyl)glycinamide: step 2/2.</text>
</comment>
<evidence type="ECO:0000256" key="5">
    <source>
        <dbReference type="ARBA" id="ARBA00020367"/>
    </source>
</evidence>
<dbReference type="EMBL" id="BALG01000343">
    <property type="protein sequence ID" value="GAC44088.1"/>
    <property type="molecule type" value="Genomic_DNA"/>
</dbReference>
<gene>
    <name evidence="15" type="primary">purM</name>
    <name evidence="18" type="ORF">PPOP_3491</name>
</gene>
<evidence type="ECO:0000256" key="15">
    <source>
        <dbReference type="HAMAP-Rule" id="MF_00741"/>
    </source>
</evidence>
<evidence type="ECO:0000256" key="13">
    <source>
        <dbReference type="ARBA" id="ARBA00033093"/>
    </source>
</evidence>
<keyword evidence="7 15" id="KW-0436">Ligase</keyword>
<feature type="domain" description="PurM-like N-terminal" evidence="16">
    <location>
        <begin position="85"/>
        <end position="190"/>
    </location>
</feature>
<evidence type="ECO:0000256" key="1">
    <source>
        <dbReference type="ARBA" id="ARBA00004496"/>
    </source>
</evidence>
<dbReference type="Gene3D" id="3.30.1330.10">
    <property type="entry name" value="PurM-like, N-terminal domain"/>
    <property type="match status" value="1"/>
</dbReference>
<reference evidence="18 19" key="1">
    <citation type="submission" date="2012-10" db="EMBL/GenBank/DDBJ databases">
        <title>Draft Genome Sequence of Paenibacillus popilliae ATCC 14706T.</title>
        <authorList>
            <person name="Iiyama K."/>
            <person name="Mori K."/>
            <person name="Mon H."/>
            <person name="Chieda Y."/>
            <person name="Lee J.M."/>
            <person name="Kusakabe T."/>
            <person name="Tashiro K."/>
            <person name="Asano S."/>
            <person name="Yasunaga-Aoki C."/>
            <person name="Shimizu S."/>
        </authorList>
    </citation>
    <scope>NUCLEOTIDE SEQUENCE [LARGE SCALE GENOMIC DNA]</scope>
    <source>
        <strain evidence="18 19">ATCC 14706</strain>
    </source>
</reference>
<dbReference type="SUPFAM" id="SSF56042">
    <property type="entry name" value="PurM C-terminal domain-like"/>
    <property type="match status" value="1"/>
</dbReference>
<dbReference type="GO" id="GO:0005524">
    <property type="term" value="F:ATP binding"/>
    <property type="evidence" value="ECO:0007669"/>
    <property type="project" value="UniProtKB-KW"/>
</dbReference>
<dbReference type="Gene3D" id="3.90.650.10">
    <property type="entry name" value="PurM-like C-terminal domain"/>
    <property type="match status" value="1"/>
</dbReference>
<evidence type="ECO:0000256" key="7">
    <source>
        <dbReference type="ARBA" id="ARBA00022598"/>
    </source>
</evidence>
<keyword evidence="8 15" id="KW-0547">Nucleotide-binding</keyword>
<comment type="catalytic activity">
    <reaction evidence="14 15">
        <text>2-formamido-N(1)-(5-O-phospho-beta-D-ribosyl)acetamidine + ATP = 5-amino-1-(5-phospho-beta-D-ribosyl)imidazole + ADP + phosphate + H(+)</text>
        <dbReference type="Rhea" id="RHEA:23032"/>
        <dbReference type="ChEBI" id="CHEBI:15378"/>
        <dbReference type="ChEBI" id="CHEBI:30616"/>
        <dbReference type="ChEBI" id="CHEBI:43474"/>
        <dbReference type="ChEBI" id="CHEBI:137981"/>
        <dbReference type="ChEBI" id="CHEBI:147287"/>
        <dbReference type="ChEBI" id="CHEBI:456216"/>
        <dbReference type="EC" id="6.3.3.1"/>
    </reaction>
</comment>
<evidence type="ECO:0000313" key="19">
    <source>
        <dbReference type="Proteomes" id="UP000029453"/>
    </source>
</evidence>
<dbReference type="InterPro" id="IPR010918">
    <property type="entry name" value="PurM-like_C_dom"/>
</dbReference>
<organism evidence="18 19">
    <name type="scientific">Paenibacillus popilliae ATCC 14706</name>
    <dbReference type="NCBI Taxonomy" id="1212764"/>
    <lineage>
        <taxon>Bacteria</taxon>
        <taxon>Bacillati</taxon>
        <taxon>Bacillota</taxon>
        <taxon>Bacilli</taxon>
        <taxon>Bacillales</taxon>
        <taxon>Paenibacillaceae</taxon>
        <taxon>Paenibacillus</taxon>
    </lineage>
</organism>
<dbReference type="CDD" id="cd02196">
    <property type="entry name" value="PurM"/>
    <property type="match status" value="1"/>
</dbReference>
<evidence type="ECO:0000256" key="11">
    <source>
        <dbReference type="ARBA" id="ARBA00031908"/>
    </source>
</evidence>
<evidence type="ECO:0000256" key="8">
    <source>
        <dbReference type="ARBA" id="ARBA00022741"/>
    </source>
</evidence>
<keyword evidence="19" id="KW-1185">Reference proteome</keyword>
<dbReference type="InterPro" id="IPR016188">
    <property type="entry name" value="PurM-like_N"/>
</dbReference>
<comment type="similarity">
    <text evidence="3 15">Belongs to the AIR synthase family.</text>
</comment>
<dbReference type="PANTHER" id="PTHR10520:SF12">
    <property type="entry name" value="TRIFUNCTIONAL PURINE BIOSYNTHETIC PROTEIN ADENOSINE-3"/>
    <property type="match status" value="1"/>
</dbReference>
<keyword evidence="10 15" id="KW-0067">ATP-binding</keyword>
<dbReference type="GO" id="GO:0004637">
    <property type="term" value="F:phosphoribosylamine-glycine ligase activity"/>
    <property type="evidence" value="ECO:0007669"/>
    <property type="project" value="TreeGrafter"/>
</dbReference>
<accession>M9M872</accession>
<dbReference type="InterPro" id="IPR036676">
    <property type="entry name" value="PurM-like_C_sf"/>
</dbReference>
<keyword evidence="6 15" id="KW-0963">Cytoplasm</keyword>
<dbReference type="GO" id="GO:0004641">
    <property type="term" value="F:phosphoribosylformylglycinamidine cyclo-ligase activity"/>
    <property type="evidence" value="ECO:0007669"/>
    <property type="project" value="UniProtKB-UniRule"/>
</dbReference>
<protein>
    <recommendedName>
        <fullName evidence="5 15">Phosphoribosylformylglycinamidine cyclo-ligase</fullName>
        <ecNumber evidence="4 15">6.3.3.1</ecNumber>
    </recommendedName>
    <alternativeName>
        <fullName evidence="12 15">AIR synthase</fullName>
    </alternativeName>
    <alternativeName>
        <fullName evidence="13 15">AIRS</fullName>
    </alternativeName>
    <alternativeName>
        <fullName evidence="11 15">Phosphoribosyl-aminoimidazole synthetase</fullName>
    </alternativeName>
</protein>
<dbReference type="FunFam" id="3.90.650.10:FF:000011">
    <property type="entry name" value="Phosphoribosylformylglycinamidine cyclo-ligase"/>
    <property type="match status" value="1"/>
</dbReference>
<dbReference type="PANTHER" id="PTHR10520">
    <property type="entry name" value="TRIFUNCTIONAL PURINE BIOSYNTHETIC PROTEIN ADENOSINE-3-RELATED"/>
    <property type="match status" value="1"/>
</dbReference>
<dbReference type="Pfam" id="PF00586">
    <property type="entry name" value="AIRS"/>
    <property type="match status" value="1"/>
</dbReference>
<dbReference type="FunFam" id="3.30.1330.10:FF:000001">
    <property type="entry name" value="Phosphoribosylformylglycinamidine cyclo-ligase"/>
    <property type="match status" value="1"/>
</dbReference>
<dbReference type="GO" id="GO:0006189">
    <property type="term" value="P:'de novo' IMP biosynthetic process"/>
    <property type="evidence" value="ECO:0007669"/>
    <property type="project" value="UniProtKB-UniRule"/>
</dbReference>
<dbReference type="GO" id="GO:0005829">
    <property type="term" value="C:cytosol"/>
    <property type="evidence" value="ECO:0007669"/>
    <property type="project" value="TreeGrafter"/>
</dbReference>
<evidence type="ECO:0000256" key="9">
    <source>
        <dbReference type="ARBA" id="ARBA00022755"/>
    </source>
</evidence>
<evidence type="ECO:0000259" key="16">
    <source>
        <dbReference type="Pfam" id="PF00586"/>
    </source>
</evidence>
<dbReference type="AlphaFoldDB" id="M9M872"/>
<evidence type="ECO:0000259" key="17">
    <source>
        <dbReference type="Pfam" id="PF02769"/>
    </source>
</evidence>
<dbReference type="InterPro" id="IPR004733">
    <property type="entry name" value="PurM_cligase"/>
</dbReference>
<evidence type="ECO:0000256" key="10">
    <source>
        <dbReference type="ARBA" id="ARBA00022840"/>
    </source>
</evidence>
<dbReference type="Pfam" id="PF02769">
    <property type="entry name" value="AIRS_C"/>
    <property type="match status" value="1"/>
</dbReference>
<name>M9M872_PAEPP</name>
<evidence type="ECO:0000313" key="18">
    <source>
        <dbReference type="EMBL" id="GAC44088.1"/>
    </source>
</evidence>
<dbReference type="HAMAP" id="MF_00741">
    <property type="entry name" value="AIRS"/>
    <property type="match status" value="1"/>
</dbReference>
<evidence type="ECO:0000256" key="3">
    <source>
        <dbReference type="ARBA" id="ARBA00010280"/>
    </source>
</evidence>